<dbReference type="Gene3D" id="3.40.1350.60">
    <property type="match status" value="1"/>
</dbReference>
<accession>A0A6N7INC7</accession>
<dbReference type="InterPro" id="IPR040452">
    <property type="entry name" value="SfsA_C"/>
</dbReference>
<evidence type="ECO:0000313" key="4">
    <source>
        <dbReference type="EMBL" id="MQL51097.1"/>
    </source>
</evidence>
<dbReference type="GO" id="GO:0003677">
    <property type="term" value="F:DNA binding"/>
    <property type="evidence" value="ECO:0007669"/>
    <property type="project" value="InterPro"/>
</dbReference>
<dbReference type="RefSeq" id="WP_152945021.1">
    <property type="nucleotide sequence ID" value="NZ_WHYR01000004.1"/>
</dbReference>
<dbReference type="InterPro" id="IPR005224">
    <property type="entry name" value="SfsA"/>
</dbReference>
<protein>
    <recommendedName>
        <fullName evidence="1">Sugar fermentation stimulation protein homolog</fullName>
    </recommendedName>
</protein>
<evidence type="ECO:0000256" key="1">
    <source>
        <dbReference type="HAMAP-Rule" id="MF_00095"/>
    </source>
</evidence>
<comment type="caution">
    <text evidence="4">The sequence shown here is derived from an EMBL/GenBank/DDBJ whole genome shotgun (WGS) entry which is preliminary data.</text>
</comment>
<keyword evidence="5" id="KW-1185">Reference proteome</keyword>
<feature type="domain" description="SfsA N-terminal OB" evidence="3">
    <location>
        <begin position="17"/>
        <end position="82"/>
    </location>
</feature>
<dbReference type="PANTHER" id="PTHR30545:SF2">
    <property type="entry name" value="SUGAR FERMENTATION STIMULATION PROTEIN A"/>
    <property type="match status" value="1"/>
</dbReference>
<dbReference type="EMBL" id="WHYR01000004">
    <property type="protein sequence ID" value="MQL51097.1"/>
    <property type="molecule type" value="Genomic_DNA"/>
</dbReference>
<dbReference type="HAMAP" id="MF_00095">
    <property type="entry name" value="SfsA"/>
    <property type="match status" value="1"/>
</dbReference>
<evidence type="ECO:0000313" key="5">
    <source>
        <dbReference type="Proteomes" id="UP000441717"/>
    </source>
</evidence>
<dbReference type="Gene3D" id="2.40.50.580">
    <property type="match status" value="1"/>
</dbReference>
<dbReference type="Proteomes" id="UP000441717">
    <property type="component" value="Unassembled WGS sequence"/>
</dbReference>
<evidence type="ECO:0000259" key="2">
    <source>
        <dbReference type="Pfam" id="PF03749"/>
    </source>
</evidence>
<dbReference type="AlphaFoldDB" id="A0A6N7INC7"/>
<dbReference type="PANTHER" id="PTHR30545">
    <property type="entry name" value="SUGAR FERMENTATION STIMULATION PROTEIN A"/>
    <property type="match status" value="1"/>
</dbReference>
<sequence>MIVCLPLPEKSEEAFFLRRLNRFAAEISLQGKREIAHVPSSGRMAELLVPGARVWVKRHKNEGHKTTCRLLLVEHRPILVSVDATLPNRLVARALQAGAIRPFVQYDRIRPEYSLGHSRFDFMLSGPAGRCLLEVKSVTLVENKVALFPDAPSLRGTKHLEELAALRKDGMETAVLFIVQREDATCFAPHRRQDPAFATALAQAAAKGVQVLAYRCRVTLRAVHLEKPIPVKLNDARP</sequence>
<reference evidence="4 5" key="1">
    <citation type="submission" date="2019-10" db="EMBL/GenBank/DDBJ databases">
        <title>Comparative genomics of sulfur disproportionating microorganisms.</title>
        <authorList>
            <person name="Ward L.M."/>
            <person name="Bertran E."/>
            <person name="Johnston D."/>
        </authorList>
    </citation>
    <scope>NUCLEOTIDE SEQUENCE [LARGE SCALE GENOMIC DNA]</scope>
    <source>
        <strain evidence="4 5">DSM 14055</strain>
    </source>
</reference>
<dbReference type="CDD" id="cd22359">
    <property type="entry name" value="SfsA-like_bacterial"/>
    <property type="match status" value="1"/>
</dbReference>
<proteinExistence type="inferred from homology"/>
<dbReference type="Pfam" id="PF03749">
    <property type="entry name" value="SfsA"/>
    <property type="match status" value="1"/>
</dbReference>
<gene>
    <name evidence="1 4" type="primary">sfsA</name>
    <name evidence="4" type="ORF">GFC01_02205</name>
</gene>
<dbReference type="InterPro" id="IPR041465">
    <property type="entry name" value="SfsA_N"/>
</dbReference>
<dbReference type="OrthoDB" id="9802365at2"/>
<name>A0A6N7INC7_9FIRM</name>
<evidence type="ECO:0000259" key="3">
    <source>
        <dbReference type="Pfam" id="PF17746"/>
    </source>
</evidence>
<dbReference type="NCBIfam" id="TIGR00230">
    <property type="entry name" value="sfsA"/>
    <property type="match status" value="1"/>
</dbReference>
<dbReference type="Pfam" id="PF17746">
    <property type="entry name" value="SfsA_N"/>
    <property type="match status" value="1"/>
</dbReference>
<organism evidence="4 5">
    <name type="scientific">Desulfofundulus thermobenzoicus</name>
    <dbReference type="NCBI Taxonomy" id="29376"/>
    <lineage>
        <taxon>Bacteria</taxon>
        <taxon>Bacillati</taxon>
        <taxon>Bacillota</taxon>
        <taxon>Clostridia</taxon>
        <taxon>Eubacteriales</taxon>
        <taxon>Peptococcaceae</taxon>
        <taxon>Desulfofundulus</taxon>
    </lineage>
</organism>
<comment type="similarity">
    <text evidence="1">Belongs to the SfsA family.</text>
</comment>
<feature type="domain" description="Sugar fermentation stimulation protein C-terminal" evidence="2">
    <location>
        <begin position="86"/>
        <end position="220"/>
    </location>
</feature>